<dbReference type="PROSITE" id="PS51257">
    <property type="entry name" value="PROKAR_LIPOPROTEIN"/>
    <property type="match status" value="1"/>
</dbReference>
<sequence>MMMKKIKIFLALAGLLIVGCSEEYLEKQPLNKISSAAVFENAGYAKALLYDIYSYMPNGWGWDSTGHKARGYGRRTMLDCTTDIMVNKSGWVEGWRFVNSGPNPNQDYEFGNWEENYTAIFQCNTLIEGISQSSLSEDPEMQLIIAEARFLRAFYHFDLARRYGAAPLFTEVPDITDSEALFKARTPANELYDFVDSEFTAIAELIPLAQDMNASGSEWGRVCREAVWGFHGRVLLHAERYAESAAMSKKVIDAVNGGTSDRELASDYEALFISKGNNKEVLFEILFDGVNKGGTIDNFSRPPSNRGSWGGQHNPTEDLVASYELTNGLPATVANGHDPHNPFVNRDPRLEQSILHHGSTFFGRTYDFAWNLDTSDNTWKPVPNTDAPHAQGLATVTGYYLRKFMDPDLAAVDFGLSSQSWIVLRLGEVYLNYAEAQNEAVGPDQSVYDAINAVRHRSNMPSLEVNYPGLDKNGMFGRIEQERKVELAFEGHRFWDLRRWRKGAEVLNGTVPANPGNPLDGGHMSCSYPLRQADGSIRYVTPSTINDVLAPGENLQQQPYTNFRRTHVWNDRMYLMPVPQRAIDRNPELDQNPGY</sequence>
<dbReference type="Pfam" id="PF07980">
    <property type="entry name" value="SusD_RagB"/>
    <property type="match status" value="1"/>
</dbReference>
<dbReference type="Gene3D" id="1.25.40.390">
    <property type="match status" value="1"/>
</dbReference>
<dbReference type="Pfam" id="PF14322">
    <property type="entry name" value="SusD-like_3"/>
    <property type="match status" value="1"/>
</dbReference>
<dbReference type="SUPFAM" id="SSF48452">
    <property type="entry name" value="TPR-like"/>
    <property type="match status" value="1"/>
</dbReference>
<keyword evidence="5" id="KW-0998">Cell outer membrane</keyword>
<evidence type="ECO:0000313" key="8">
    <source>
        <dbReference type="EMBL" id="TYA74668.1"/>
    </source>
</evidence>
<evidence type="ECO:0000256" key="1">
    <source>
        <dbReference type="ARBA" id="ARBA00004442"/>
    </source>
</evidence>
<dbReference type="AlphaFoldDB" id="A0A5D0HTM6"/>
<reference evidence="8 9" key="1">
    <citation type="submission" date="2019-08" db="EMBL/GenBank/DDBJ databases">
        <title>Seonamhaeicola sediminis sp. nov., isolated from marine sediment.</title>
        <authorList>
            <person name="Cao W.R."/>
        </authorList>
    </citation>
    <scope>NUCLEOTIDE SEQUENCE [LARGE SCALE GENOMIC DNA]</scope>
    <source>
        <strain evidence="8 9">B011</strain>
    </source>
</reference>
<protein>
    <submittedName>
        <fullName evidence="8">RagB/SusD family nutrient uptake outer membrane protein</fullName>
    </submittedName>
</protein>
<evidence type="ECO:0000256" key="3">
    <source>
        <dbReference type="ARBA" id="ARBA00022729"/>
    </source>
</evidence>
<comment type="similarity">
    <text evidence="2">Belongs to the SusD family.</text>
</comment>
<feature type="domain" description="SusD-like N-terminal" evidence="7">
    <location>
        <begin position="95"/>
        <end position="211"/>
    </location>
</feature>
<accession>A0A5D0HTM6</accession>
<dbReference type="GO" id="GO:0009279">
    <property type="term" value="C:cell outer membrane"/>
    <property type="evidence" value="ECO:0007669"/>
    <property type="project" value="UniProtKB-SubCell"/>
</dbReference>
<feature type="domain" description="RagB/SusD" evidence="6">
    <location>
        <begin position="279"/>
        <end position="595"/>
    </location>
</feature>
<comment type="subcellular location">
    <subcellularLocation>
        <location evidence="1">Cell outer membrane</location>
    </subcellularLocation>
</comment>
<gene>
    <name evidence="8" type="ORF">FUA24_15245</name>
</gene>
<dbReference type="InterPro" id="IPR012944">
    <property type="entry name" value="SusD_RagB_dom"/>
</dbReference>
<evidence type="ECO:0000313" key="9">
    <source>
        <dbReference type="Proteomes" id="UP000323930"/>
    </source>
</evidence>
<comment type="caution">
    <text evidence="8">The sequence shown here is derived from an EMBL/GenBank/DDBJ whole genome shotgun (WGS) entry which is preliminary data.</text>
</comment>
<name>A0A5D0HTM6_9FLAO</name>
<keyword evidence="9" id="KW-1185">Reference proteome</keyword>
<evidence type="ECO:0000256" key="4">
    <source>
        <dbReference type="ARBA" id="ARBA00023136"/>
    </source>
</evidence>
<evidence type="ECO:0000259" key="7">
    <source>
        <dbReference type="Pfam" id="PF14322"/>
    </source>
</evidence>
<evidence type="ECO:0000256" key="5">
    <source>
        <dbReference type="ARBA" id="ARBA00023237"/>
    </source>
</evidence>
<dbReference type="OrthoDB" id="5694214at2"/>
<evidence type="ECO:0000256" key="2">
    <source>
        <dbReference type="ARBA" id="ARBA00006275"/>
    </source>
</evidence>
<dbReference type="InterPro" id="IPR011990">
    <property type="entry name" value="TPR-like_helical_dom_sf"/>
</dbReference>
<dbReference type="Proteomes" id="UP000323930">
    <property type="component" value="Unassembled WGS sequence"/>
</dbReference>
<evidence type="ECO:0000259" key="6">
    <source>
        <dbReference type="Pfam" id="PF07980"/>
    </source>
</evidence>
<dbReference type="EMBL" id="VSDQ01000679">
    <property type="protein sequence ID" value="TYA74668.1"/>
    <property type="molecule type" value="Genomic_DNA"/>
</dbReference>
<dbReference type="InterPro" id="IPR033985">
    <property type="entry name" value="SusD-like_N"/>
</dbReference>
<organism evidence="8 9">
    <name type="scientific">Seonamhaeicola marinus</name>
    <dbReference type="NCBI Taxonomy" id="1912246"/>
    <lineage>
        <taxon>Bacteria</taxon>
        <taxon>Pseudomonadati</taxon>
        <taxon>Bacteroidota</taxon>
        <taxon>Flavobacteriia</taxon>
        <taxon>Flavobacteriales</taxon>
        <taxon>Flavobacteriaceae</taxon>
    </lineage>
</organism>
<keyword evidence="4" id="KW-0472">Membrane</keyword>
<keyword evidence="3" id="KW-0732">Signal</keyword>
<proteinExistence type="inferred from homology"/>
<dbReference type="CDD" id="cd08977">
    <property type="entry name" value="SusD"/>
    <property type="match status" value="1"/>
</dbReference>